<dbReference type="SUPFAM" id="SSF52540">
    <property type="entry name" value="P-loop containing nucleoside triphosphate hydrolases"/>
    <property type="match status" value="1"/>
</dbReference>
<protein>
    <recommendedName>
        <fullName evidence="2">Helicase C-terminal domain-containing protein</fullName>
    </recommendedName>
</protein>
<dbReference type="EMBL" id="JH767421">
    <property type="protein sequence ID" value="EQC24751.1"/>
    <property type="molecule type" value="Genomic_DNA"/>
</dbReference>
<keyword evidence="4" id="KW-1185">Reference proteome</keyword>
<organism evidence="3 4">
    <name type="scientific">Saprolegnia diclina (strain VS20)</name>
    <dbReference type="NCBI Taxonomy" id="1156394"/>
    <lineage>
        <taxon>Eukaryota</taxon>
        <taxon>Sar</taxon>
        <taxon>Stramenopiles</taxon>
        <taxon>Oomycota</taxon>
        <taxon>Saprolegniomycetes</taxon>
        <taxon>Saprolegniales</taxon>
        <taxon>Saprolegniaceae</taxon>
        <taxon>Saprolegnia</taxon>
    </lineage>
</organism>
<evidence type="ECO:0000313" key="3">
    <source>
        <dbReference type="EMBL" id="EQC24751.1"/>
    </source>
</evidence>
<accession>T0PRB2</accession>
<evidence type="ECO:0000256" key="1">
    <source>
        <dbReference type="SAM" id="MobiDB-lite"/>
    </source>
</evidence>
<dbReference type="Pfam" id="PF00271">
    <property type="entry name" value="Helicase_C"/>
    <property type="match status" value="1"/>
</dbReference>
<dbReference type="Gene3D" id="3.40.50.300">
    <property type="entry name" value="P-loop containing nucleotide triphosphate hydrolases"/>
    <property type="match status" value="1"/>
</dbReference>
<proteinExistence type="predicted"/>
<sequence>MAKSTKRPRESAPKSRGGSDFVVVNPSLLRGTEAPAPKKAKKDTTKKESKPDVKKPKSKSTESKPTKDAPKAKPSGVYHCDVCDLDVTMGAKAMHEQGKKHKRALVSSGPVTTPSDNADAPADGAKVAAASSAKVDVAKVAPAPTSVQYVHASRPEDFVGAVYALLDMHNLRRALVVVPNKGHALLQPQLVAGALKHLGFTALAVHAKTPATQRQQTLEKFRSSSSIVLVATEHLAKGLASPSAVYVNCTPSKPSGVLYVVLEKDAAPASDWAPVTPWNKLALQKASSRAAMAKTIHELTTQDVDNEAQWIQKLASASGLDADEMPKAKPSANRQKLAAVAEKLFLHMGYPLTYSGPIDVAGMKAKMTAVGLHVQSAATGMSLHATRLSAQTQWLDAASGGAFGGEWDGSVRHGASKDSTSLQVRAEFCAQKSTWQPNPKPADAAEWGGPYGKPCGHNEVVMHRLRPFFPQEVLNARICSREKPAPANDGYDGCLEHLQWRCISSGKAMTVWDSEQWVFVAANGDVRRINKTAALHLPLPRLKWTMANFRDHTLRCEGQIPPAHLLQTISYLGFCGGVQQDENAPQVWGLPKRARQMIVGYLVSGSPEQWTRLLITK</sequence>
<dbReference type="SMART" id="SM00451">
    <property type="entry name" value="ZnF_U1"/>
    <property type="match status" value="1"/>
</dbReference>
<dbReference type="InterPro" id="IPR027417">
    <property type="entry name" value="P-loop_NTPase"/>
</dbReference>
<dbReference type="RefSeq" id="XP_008621821.1">
    <property type="nucleotide sequence ID" value="XM_008623599.1"/>
</dbReference>
<dbReference type="eggNOG" id="ENOG502QWT3">
    <property type="taxonomic scope" value="Eukaryota"/>
</dbReference>
<gene>
    <name evidence="3" type="ORF">SDRG_17357</name>
</gene>
<reference evidence="3 4" key="1">
    <citation type="submission" date="2012-04" db="EMBL/GenBank/DDBJ databases">
        <title>The Genome Sequence of Saprolegnia declina VS20.</title>
        <authorList>
            <consortium name="The Broad Institute Genome Sequencing Platform"/>
            <person name="Russ C."/>
            <person name="Nusbaum C."/>
            <person name="Tyler B."/>
            <person name="van West P."/>
            <person name="Dieguez-Uribeondo J."/>
            <person name="de Bruijn I."/>
            <person name="Tripathy S."/>
            <person name="Jiang R."/>
            <person name="Young S.K."/>
            <person name="Zeng Q."/>
            <person name="Gargeya S."/>
            <person name="Fitzgerald M."/>
            <person name="Haas B."/>
            <person name="Abouelleil A."/>
            <person name="Alvarado L."/>
            <person name="Arachchi H.M."/>
            <person name="Berlin A."/>
            <person name="Chapman S.B."/>
            <person name="Goldberg J."/>
            <person name="Griggs A."/>
            <person name="Gujja S."/>
            <person name="Hansen M."/>
            <person name="Howarth C."/>
            <person name="Imamovic A."/>
            <person name="Larimer J."/>
            <person name="McCowen C."/>
            <person name="Montmayeur A."/>
            <person name="Murphy C."/>
            <person name="Neiman D."/>
            <person name="Pearson M."/>
            <person name="Priest M."/>
            <person name="Roberts A."/>
            <person name="Saif S."/>
            <person name="Shea T."/>
            <person name="Sisk P."/>
            <person name="Sykes S."/>
            <person name="Wortman J."/>
            <person name="Nusbaum C."/>
            <person name="Birren B."/>
        </authorList>
    </citation>
    <scope>NUCLEOTIDE SEQUENCE [LARGE SCALE GENOMIC DNA]</scope>
    <source>
        <strain evidence="3 4">VS20</strain>
    </source>
</reference>
<feature type="domain" description="Helicase C-terminal" evidence="2">
    <location>
        <begin position="161"/>
        <end position="333"/>
    </location>
</feature>
<dbReference type="SMART" id="SM00490">
    <property type="entry name" value="HELICc"/>
    <property type="match status" value="1"/>
</dbReference>
<dbReference type="GO" id="GO:0008270">
    <property type="term" value="F:zinc ion binding"/>
    <property type="evidence" value="ECO:0007669"/>
    <property type="project" value="InterPro"/>
</dbReference>
<dbReference type="InterPro" id="IPR003604">
    <property type="entry name" value="Matrin/U1-like-C_Znf_C2H2"/>
</dbReference>
<feature type="compositionally biased region" description="Basic and acidic residues" evidence="1">
    <location>
        <begin position="42"/>
        <end position="71"/>
    </location>
</feature>
<evidence type="ECO:0000313" key="4">
    <source>
        <dbReference type="Proteomes" id="UP000030762"/>
    </source>
</evidence>
<dbReference type="VEuPathDB" id="FungiDB:SDRG_17357"/>
<dbReference type="GO" id="GO:0003676">
    <property type="term" value="F:nucleic acid binding"/>
    <property type="evidence" value="ECO:0007669"/>
    <property type="project" value="InterPro"/>
</dbReference>
<dbReference type="InParanoid" id="T0PRB2"/>
<dbReference type="OMA" id="WRQIAKV"/>
<feature type="region of interest" description="Disordered" evidence="1">
    <location>
        <begin position="94"/>
        <end position="122"/>
    </location>
</feature>
<dbReference type="AlphaFoldDB" id="T0PRB2"/>
<dbReference type="InterPro" id="IPR001650">
    <property type="entry name" value="Helicase_C-like"/>
</dbReference>
<feature type="region of interest" description="Disordered" evidence="1">
    <location>
        <begin position="1"/>
        <end position="75"/>
    </location>
</feature>
<evidence type="ECO:0000259" key="2">
    <source>
        <dbReference type="PROSITE" id="PS51194"/>
    </source>
</evidence>
<dbReference type="OrthoDB" id="77711at2759"/>
<dbReference type="Proteomes" id="UP000030762">
    <property type="component" value="Unassembled WGS sequence"/>
</dbReference>
<name>T0PRB2_SAPDV</name>
<dbReference type="PROSITE" id="PS51194">
    <property type="entry name" value="HELICASE_CTER"/>
    <property type="match status" value="1"/>
</dbReference>
<dbReference type="GeneID" id="19958084"/>